<dbReference type="Pfam" id="PF08701">
    <property type="entry name" value="GN3L_Grn1"/>
    <property type="match status" value="1"/>
</dbReference>
<keyword evidence="4" id="KW-0175">Coiled coil</keyword>
<dbReference type="Gene3D" id="3.40.50.300">
    <property type="entry name" value="P-loop containing nucleotide triphosphate hydrolases"/>
    <property type="match status" value="1"/>
</dbReference>
<evidence type="ECO:0000256" key="2">
    <source>
        <dbReference type="ARBA" id="ARBA00016532"/>
    </source>
</evidence>
<dbReference type="InterPro" id="IPR014813">
    <property type="entry name" value="Gnl3_N_dom"/>
</dbReference>
<dbReference type="EMBL" id="JAOTOJ010000002">
    <property type="protein sequence ID" value="KAK9406276.1"/>
    <property type="molecule type" value="Genomic_DNA"/>
</dbReference>
<feature type="region of interest" description="Disordered" evidence="7">
    <location>
        <begin position="142"/>
        <end position="301"/>
    </location>
</feature>
<feature type="compositionally biased region" description="Basic residues" evidence="7">
    <location>
        <begin position="36"/>
        <end position="49"/>
    </location>
</feature>
<evidence type="ECO:0000256" key="3">
    <source>
        <dbReference type="ARBA" id="ARBA00022741"/>
    </source>
</evidence>
<dbReference type="Pfam" id="PF01926">
    <property type="entry name" value="MMR_HSR1"/>
    <property type="match status" value="1"/>
</dbReference>
<dbReference type="InterPro" id="IPR023179">
    <property type="entry name" value="GTP-bd_ortho_bundle_sf"/>
</dbReference>
<dbReference type="AlphaFoldDB" id="A0AAW1BV37"/>
<dbReference type="InterPro" id="IPR030378">
    <property type="entry name" value="G_CP_dom"/>
</dbReference>
<feature type="domain" description="CP-type G" evidence="8">
    <location>
        <begin position="306"/>
        <end position="490"/>
    </location>
</feature>
<dbReference type="FunFam" id="1.10.1580.10:FF:000002">
    <property type="entry name" value="Guanine nucleotide-binding protein-like 3 (nucleolar)-like"/>
    <property type="match status" value="1"/>
</dbReference>
<keyword evidence="5" id="KW-0342">GTP-binding</keyword>
<keyword evidence="6" id="KW-0539">Nucleus</keyword>
<reference evidence="9 10" key="1">
    <citation type="journal article" date="2024" name="Proc. Natl. Acad. Sci. U.S.A.">
        <title>The genetic regulatory architecture and epigenomic basis for age-related changes in rattlesnake venom.</title>
        <authorList>
            <person name="Hogan M.P."/>
            <person name="Holding M.L."/>
            <person name="Nystrom G.S."/>
            <person name="Colston T.J."/>
            <person name="Bartlett D.A."/>
            <person name="Mason A.J."/>
            <person name="Ellsworth S.A."/>
            <person name="Rautsaw R.M."/>
            <person name="Lawrence K.C."/>
            <person name="Strickland J.L."/>
            <person name="He B."/>
            <person name="Fraser P."/>
            <person name="Margres M.J."/>
            <person name="Gilbert D.M."/>
            <person name="Gibbs H.L."/>
            <person name="Parkinson C.L."/>
            <person name="Rokyta D.R."/>
        </authorList>
    </citation>
    <scope>NUCLEOTIDE SEQUENCE [LARGE SCALE GENOMIC DNA]</scope>
    <source>
        <strain evidence="9">DRR0105</strain>
    </source>
</reference>
<evidence type="ECO:0000256" key="5">
    <source>
        <dbReference type="ARBA" id="ARBA00023134"/>
    </source>
</evidence>
<dbReference type="CDD" id="cd04178">
    <property type="entry name" value="Nucleostemin_like"/>
    <property type="match status" value="1"/>
</dbReference>
<feature type="compositionally biased region" description="Basic and acidic residues" evidence="7">
    <location>
        <begin position="237"/>
        <end position="286"/>
    </location>
</feature>
<evidence type="ECO:0000256" key="4">
    <source>
        <dbReference type="ARBA" id="ARBA00023054"/>
    </source>
</evidence>
<protein>
    <recommendedName>
        <fullName evidence="2">Guanine nucleotide-binding protein-like 3</fullName>
    </recommendedName>
</protein>
<dbReference type="InterPro" id="IPR027417">
    <property type="entry name" value="P-loop_NTPase"/>
</dbReference>
<dbReference type="FunFam" id="3.40.50.300:FF:000493">
    <property type="entry name" value="Guanine nucleotide-binding protein-like 3-like protein"/>
    <property type="match status" value="1"/>
</dbReference>
<accession>A0AAW1BV37</accession>
<dbReference type="InterPro" id="IPR006073">
    <property type="entry name" value="GTP-bd"/>
</dbReference>
<dbReference type="GO" id="GO:0005525">
    <property type="term" value="F:GTP binding"/>
    <property type="evidence" value="ECO:0007669"/>
    <property type="project" value="UniProtKB-KW"/>
</dbReference>
<dbReference type="GO" id="GO:0005730">
    <property type="term" value="C:nucleolus"/>
    <property type="evidence" value="ECO:0007669"/>
    <property type="project" value="UniProtKB-SubCell"/>
</dbReference>
<keyword evidence="10" id="KW-1185">Reference proteome</keyword>
<dbReference type="PROSITE" id="PS51721">
    <property type="entry name" value="G_CP"/>
    <property type="match status" value="1"/>
</dbReference>
<proteinExistence type="predicted"/>
<evidence type="ECO:0000259" key="8">
    <source>
        <dbReference type="PROSITE" id="PS51721"/>
    </source>
</evidence>
<name>A0AAW1BV37_CROAD</name>
<feature type="compositionally biased region" description="Basic residues" evidence="7">
    <location>
        <begin position="169"/>
        <end position="226"/>
    </location>
</feature>
<comment type="subcellular location">
    <subcellularLocation>
        <location evidence="1">Nucleus</location>
        <location evidence="1">Nucleolus</location>
    </subcellularLocation>
</comment>
<evidence type="ECO:0000256" key="6">
    <source>
        <dbReference type="ARBA" id="ARBA00023242"/>
    </source>
</evidence>
<evidence type="ECO:0000256" key="7">
    <source>
        <dbReference type="SAM" id="MobiDB-lite"/>
    </source>
</evidence>
<organism evidence="9 10">
    <name type="scientific">Crotalus adamanteus</name>
    <name type="common">Eastern diamondback rattlesnake</name>
    <dbReference type="NCBI Taxonomy" id="8729"/>
    <lineage>
        <taxon>Eukaryota</taxon>
        <taxon>Metazoa</taxon>
        <taxon>Chordata</taxon>
        <taxon>Craniata</taxon>
        <taxon>Vertebrata</taxon>
        <taxon>Euteleostomi</taxon>
        <taxon>Lepidosauria</taxon>
        <taxon>Squamata</taxon>
        <taxon>Bifurcata</taxon>
        <taxon>Unidentata</taxon>
        <taxon>Episquamata</taxon>
        <taxon>Toxicofera</taxon>
        <taxon>Serpentes</taxon>
        <taxon>Colubroidea</taxon>
        <taxon>Viperidae</taxon>
        <taxon>Crotalinae</taxon>
        <taxon>Crotalus</taxon>
    </lineage>
</organism>
<dbReference type="SUPFAM" id="SSF52540">
    <property type="entry name" value="P-loop containing nucleoside triphosphate hydrolases"/>
    <property type="match status" value="1"/>
</dbReference>
<dbReference type="PANTHER" id="PTHR11089">
    <property type="entry name" value="GTP-BINDING PROTEIN-RELATED"/>
    <property type="match status" value="1"/>
</dbReference>
<evidence type="ECO:0000256" key="1">
    <source>
        <dbReference type="ARBA" id="ARBA00004604"/>
    </source>
</evidence>
<evidence type="ECO:0000313" key="10">
    <source>
        <dbReference type="Proteomes" id="UP001474421"/>
    </source>
</evidence>
<feature type="compositionally biased region" description="Acidic residues" evidence="7">
    <location>
        <begin position="639"/>
        <end position="681"/>
    </location>
</feature>
<dbReference type="CDD" id="cd21393">
    <property type="entry name" value="sm_acid_XPC-like"/>
    <property type="match status" value="1"/>
</dbReference>
<dbReference type="InterPro" id="IPR050755">
    <property type="entry name" value="TRAFAC_YlqF/YawG_RiboMat"/>
</dbReference>
<comment type="caution">
    <text evidence="9">The sequence shown here is derived from an EMBL/GenBank/DDBJ whole genome shotgun (WGS) entry which is preliminary data.</text>
</comment>
<evidence type="ECO:0000313" key="9">
    <source>
        <dbReference type="EMBL" id="KAK9406276.1"/>
    </source>
</evidence>
<feature type="region of interest" description="Disordered" evidence="7">
    <location>
        <begin position="1"/>
        <end position="83"/>
    </location>
</feature>
<sequence length="727" mass="82250">MTMNKEEKAGQKRADPKRSQRETSSPESSGGEAKRAGLRQKNLARRLRSHTKETSSRPPVFPSRERRLFSQAKPSPAPHPELTQPAPLLLLILRLLQPRPRSVPVAATAPRAVGVAATVAAQFARSLAPKRSRRCRKAGLSRQARLAERQPGHGALRQPLGEFLFPRGSPRRRRRESRPAAMKRPKLKKASKRMTCHKRYKIQKKVREHNKKLRKEAKKHKHKKPKKDPGVPNTAPFKEEILREAEHRKQQREELKQKQKLARQKEFEKKRNQQANKKDAGDEKSTTKQKMKSNQQVQKNSKKSFCGELKKVIEASEVILEILDARDPLGCRCPQVEQLIAQSDGRKKIILVLNKIDLIPKENLENWLSYLNKDLPTIAFKSAMQIKDRTVQERRKTKKNSAYLELSRASKCFGSQCLLKLLQGYCMTKDEGIQVGVIGFPNVGKSSIINSLKEVRACNVGPERGLTKSIQAVHIDKRIKMLDSPCIIAAPSCSALTLALRSITNAENLLDSVDAVLKHCKKQQIMLHYNIPDYRNSLEFLTLLAQKRGMLKKGGLPDTEGVAKLLLCDWTGARVSYYSRPPEPWTPSPNLSREGLATVQEGFNFQELEEDNKNTIKANKYPNQASTIVFQSPGFTDGIMEEDNEQPEEALESENAEDNDEELTEEIEDDESDLDDVEEENGGLVSSQTLSEELKAKNANLDKLSIDDKELKTSDLDDAYDFNTDYM</sequence>
<feature type="region of interest" description="Disordered" evidence="7">
    <location>
        <begin position="635"/>
        <end position="692"/>
    </location>
</feature>
<gene>
    <name evidence="9" type="ORF">NXF25_005050</name>
</gene>
<feature type="compositionally biased region" description="Basic and acidic residues" evidence="7">
    <location>
        <begin position="1"/>
        <end position="21"/>
    </location>
</feature>
<dbReference type="Gene3D" id="1.10.1580.10">
    <property type="match status" value="1"/>
</dbReference>
<dbReference type="PANTHER" id="PTHR11089:SF11">
    <property type="entry name" value="GUANINE NUCLEOTIDE-BINDING PROTEIN-LIKE 3"/>
    <property type="match status" value="1"/>
</dbReference>
<keyword evidence="3" id="KW-0547">Nucleotide-binding</keyword>
<dbReference type="Proteomes" id="UP001474421">
    <property type="component" value="Unassembled WGS sequence"/>
</dbReference>